<sequence length="147" mass="16980">MGEISHIKEQLSEVGLKATHPRIVVLQKLMTSHDHPTAENIHETIKEDNPSISLGSVYRVLDVLVEAGLIQRVSVRSGSKRYDANMNPHGHIYCLKTNRIQDFYDEELYGLINEFFRKKKIRNFRINEIKLQVNGERIDPEDDVTII</sequence>
<evidence type="ECO:0000256" key="2">
    <source>
        <dbReference type="ARBA" id="ARBA00022491"/>
    </source>
</evidence>
<dbReference type="GO" id="GO:0003700">
    <property type="term" value="F:DNA-binding transcription factor activity"/>
    <property type="evidence" value="ECO:0007669"/>
    <property type="project" value="InterPro"/>
</dbReference>
<evidence type="ECO:0000256" key="4">
    <source>
        <dbReference type="ARBA" id="ARBA00023015"/>
    </source>
</evidence>
<evidence type="ECO:0000256" key="7">
    <source>
        <dbReference type="PIRSR" id="PIRSR602481-1"/>
    </source>
</evidence>
<dbReference type="OrthoDB" id="594893at2"/>
<comment type="cofactor">
    <cofactor evidence="7">
        <name>Zn(2+)</name>
        <dbReference type="ChEBI" id="CHEBI:29105"/>
    </cofactor>
    <text evidence="7">Binds 1 zinc ion per subunit.</text>
</comment>
<dbReference type="PANTHER" id="PTHR33202">
    <property type="entry name" value="ZINC UPTAKE REGULATION PROTEIN"/>
    <property type="match status" value="1"/>
</dbReference>
<keyword evidence="2" id="KW-0678">Repressor</keyword>
<feature type="binding site" evidence="7">
    <location>
        <position position="94"/>
    </location>
    <ligand>
        <name>Zn(2+)</name>
        <dbReference type="ChEBI" id="CHEBI:29105"/>
    </ligand>
</feature>
<dbReference type="AlphaFoldDB" id="A0A239JM26"/>
<dbReference type="InterPro" id="IPR002481">
    <property type="entry name" value="FUR"/>
</dbReference>
<dbReference type="GO" id="GO:0008270">
    <property type="term" value="F:zinc ion binding"/>
    <property type="evidence" value="ECO:0007669"/>
    <property type="project" value="TreeGrafter"/>
</dbReference>
<dbReference type="Gene3D" id="3.30.1490.190">
    <property type="match status" value="1"/>
</dbReference>
<dbReference type="GO" id="GO:0045892">
    <property type="term" value="P:negative regulation of DNA-templated transcription"/>
    <property type="evidence" value="ECO:0007669"/>
    <property type="project" value="TreeGrafter"/>
</dbReference>
<organism evidence="8 9">
    <name type="scientific">Ekhidna lutea</name>
    <dbReference type="NCBI Taxonomy" id="447679"/>
    <lineage>
        <taxon>Bacteria</taxon>
        <taxon>Pseudomonadati</taxon>
        <taxon>Bacteroidota</taxon>
        <taxon>Cytophagia</taxon>
        <taxon>Cytophagales</taxon>
        <taxon>Reichenbachiellaceae</taxon>
        <taxon>Ekhidna</taxon>
    </lineage>
</organism>
<evidence type="ECO:0000313" key="9">
    <source>
        <dbReference type="Proteomes" id="UP000198393"/>
    </source>
</evidence>
<dbReference type="RefSeq" id="WP_089356951.1">
    <property type="nucleotide sequence ID" value="NZ_FZPD01000003.1"/>
</dbReference>
<dbReference type="Gene3D" id="1.10.10.10">
    <property type="entry name" value="Winged helix-like DNA-binding domain superfamily/Winged helix DNA-binding domain"/>
    <property type="match status" value="1"/>
</dbReference>
<keyword evidence="6" id="KW-0804">Transcription</keyword>
<dbReference type="GO" id="GO:1900376">
    <property type="term" value="P:regulation of secondary metabolite biosynthetic process"/>
    <property type="evidence" value="ECO:0007669"/>
    <property type="project" value="TreeGrafter"/>
</dbReference>
<keyword evidence="5" id="KW-0238">DNA-binding</keyword>
<evidence type="ECO:0000256" key="6">
    <source>
        <dbReference type="ARBA" id="ARBA00023163"/>
    </source>
</evidence>
<gene>
    <name evidence="8" type="ORF">SAMN05421640_2247</name>
</gene>
<dbReference type="CDD" id="cd07153">
    <property type="entry name" value="Fur_like"/>
    <property type="match status" value="1"/>
</dbReference>
<name>A0A239JM26_EKHLU</name>
<accession>A0A239JM26</accession>
<dbReference type="InterPro" id="IPR036388">
    <property type="entry name" value="WH-like_DNA-bd_sf"/>
</dbReference>
<evidence type="ECO:0000256" key="5">
    <source>
        <dbReference type="ARBA" id="ARBA00023125"/>
    </source>
</evidence>
<comment type="similarity">
    <text evidence="1">Belongs to the Fur family.</text>
</comment>
<dbReference type="EMBL" id="FZPD01000003">
    <property type="protein sequence ID" value="SNT06885.1"/>
    <property type="molecule type" value="Genomic_DNA"/>
</dbReference>
<reference evidence="8 9" key="1">
    <citation type="submission" date="2017-06" db="EMBL/GenBank/DDBJ databases">
        <authorList>
            <person name="Kim H.J."/>
            <person name="Triplett B.A."/>
        </authorList>
    </citation>
    <scope>NUCLEOTIDE SEQUENCE [LARGE SCALE GENOMIC DNA]</scope>
    <source>
        <strain evidence="8 9">DSM 19307</strain>
    </source>
</reference>
<evidence type="ECO:0000256" key="1">
    <source>
        <dbReference type="ARBA" id="ARBA00007957"/>
    </source>
</evidence>
<dbReference type="GO" id="GO:0000976">
    <property type="term" value="F:transcription cis-regulatory region binding"/>
    <property type="evidence" value="ECO:0007669"/>
    <property type="project" value="TreeGrafter"/>
</dbReference>
<proteinExistence type="inferred from homology"/>
<dbReference type="SUPFAM" id="SSF46785">
    <property type="entry name" value="Winged helix' DNA-binding domain"/>
    <property type="match status" value="1"/>
</dbReference>
<keyword evidence="3 7" id="KW-0862">Zinc</keyword>
<dbReference type="PANTHER" id="PTHR33202:SF7">
    <property type="entry name" value="FERRIC UPTAKE REGULATION PROTEIN"/>
    <property type="match status" value="1"/>
</dbReference>
<evidence type="ECO:0000256" key="3">
    <source>
        <dbReference type="ARBA" id="ARBA00022833"/>
    </source>
</evidence>
<evidence type="ECO:0000313" key="8">
    <source>
        <dbReference type="EMBL" id="SNT06885.1"/>
    </source>
</evidence>
<keyword evidence="7" id="KW-0479">Metal-binding</keyword>
<dbReference type="InterPro" id="IPR036390">
    <property type="entry name" value="WH_DNA-bd_sf"/>
</dbReference>
<protein>
    <submittedName>
        <fullName evidence="8">Fur family transcriptional regulator, peroxide stress response regulator</fullName>
    </submittedName>
</protein>
<keyword evidence="9" id="KW-1185">Reference proteome</keyword>
<dbReference type="InterPro" id="IPR043135">
    <property type="entry name" value="Fur_C"/>
</dbReference>
<dbReference type="Pfam" id="PF01475">
    <property type="entry name" value="FUR"/>
    <property type="match status" value="1"/>
</dbReference>
<keyword evidence="4" id="KW-0805">Transcription regulation</keyword>
<dbReference type="Proteomes" id="UP000198393">
    <property type="component" value="Unassembled WGS sequence"/>
</dbReference>